<evidence type="ECO:0000256" key="8">
    <source>
        <dbReference type="PIRNR" id="PIRNR037938"/>
    </source>
</evidence>
<dbReference type="InterPro" id="IPR026590">
    <property type="entry name" value="Ssirtuin_cat_dom"/>
</dbReference>
<keyword evidence="4 8" id="KW-0479">Metal-binding</keyword>
<keyword evidence="7" id="KW-0496">Mitochondrion</keyword>
<dbReference type="Proteomes" id="UP000077266">
    <property type="component" value="Unassembled WGS sequence"/>
</dbReference>
<evidence type="ECO:0000256" key="7">
    <source>
        <dbReference type="ARBA" id="ARBA00023128"/>
    </source>
</evidence>
<dbReference type="PROSITE" id="PS50305">
    <property type="entry name" value="SIRTUIN"/>
    <property type="match status" value="1"/>
</dbReference>
<comment type="cofactor">
    <cofactor evidence="11">
        <name>Zn(2+)</name>
        <dbReference type="ChEBI" id="CHEBI:29105"/>
    </cofactor>
    <text evidence="11">Binds 1 zinc ion per subunit.</text>
</comment>
<feature type="region of interest" description="Disordered" evidence="13">
    <location>
        <begin position="343"/>
        <end position="371"/>
    </location>
</feature>
<feature type="binding site" evidence="10">
    <location>
        <begin position="47"/>
        <end position="49"/>
    </location>
    <ligand>
        <name>NAD(+)</name>
        <dbReference type="ChEBI" id="CHEBI:57540"/>
    </ligand>
</feature>
<organism evidence="15 16">
    <name type="scientific">Exidia glandulosa HHB12029</name>
    <dbReference type="NCBI Taxonomy" id="1314781"/>
    <lineage>
        <taxon>Eukaryota</taxon>
        <taxon>Fungi</taxon>
        <taxon>Dikarya</taxon>
        <taxon>Basidiomycota</taxon>
        <taxon>Agaricomycotina</taxon>
        <taxon>Agaricomycetes</taxon>
        <taxon>Auriculariales</taxon>
        <taxon>Exidiaceae</taxon>
        <taxon>Exidia</taxon>
    </lineage>
</organism>
<dbReference type="EC" id="2.3.1.286" evidence="8"/>
<evidence type="ECO:0000259" key="14">
    <source>
        <dbReference type="PROSITE" id="PS50305"/>
    </source>
</evidence>
<dbReference type="InParanoid" id="A0A165HPE9"/>
<dbReference type="CDD" id="cd01408">
    <property type="entry name" value="SIRT1"/>
    <property type="match status" value="1"/>
</dbReference>
<feature type="binding site" evidence="11 12">
    <location>
        <position position="171"/>
    </location>
    <ligand>
        <name>Zn(2+)</name>
        <dbReference type="ChEBI" id="CHEBI:29105"/>
    </ligand>
</feature>
<feature type="binding site" evidence="11 12">
    <location>
        <position position="150"/>
    </location>
    <ligand>
        <name>Zn(2+)</name>
        <dbReference type="ChEBI" id="CHEBI:29105"/>
    </ligand>
</feature>
<dbReference type="PANTHER" id="PTHR11085:SF6">
    <property type="entry name" value="NAD-DEPENDENT PROTEIN DEACETYLASE SIRTUIN-2"/>
    <property type="match status" value="1"/>
</dbReference>
<dbReference type="GO" id="GO:0017136">
    <property type="term" value="F:histone deacetylase activity, NAD-dependent"/>
    <property type="evidence" value="ECO:0007669"/>
    <property type="project" value="InterPro"/>
</dbReference>
<dbReference type="Gene3D" id="3.30.1600.10">
    <property type="entry name" value="SIR2/SIRT2 'Small Domain"/>
    <property type="match status" value="1"/>
</dbReference>
<evidence type="ECO:0000256" key="2">
    <source>
        <dbReference type="ARBA" id="ARBA00006924"/>
    </source>
</evidence>
<evidence type="ECO:0000256" key="11">
    <source>
        <dbReference type="PIRSR" id="PIRSR037938-3"/>
    </source>
</evidence>
<dbReference type="EMBL" id="KV426011">
    <property type="protein sequence ID" value="KZV92271.1"/>
    <property type="molecule type" value="Genomic_DNA"/>
</dbReference>
<dbReference type="InterPro" id="IPR050134">
    <property type="entry name" value="NAD-dep_sirtuin_deacylases"/>
</dbReference>
<keyword evidence="16" id="KW-1185">Reference proteome</keyword>
<evidence type="ECO:0000313" key="15">
    <source>
        <dbReference type="EMBL" id="KZV92271.1"/>
    </source>
</evidence>
<name>A0A165HPE9_EXIGL</name>
<evidence type="ECO:0000256" key="4">
    <source>
        <dbReference type="ARBA" id="ARBA00022723"/>
    </source>
</evidence>
<evidence type="ECO:0000256" key="13">
    <source>
        <dbReference type="SAM" id="MobiDB-lite"/>
    </source>
</evidence>
<proteinExistence type="inferred from homology"/>
<feature type="binding site" evidence="11 12">
    <location>
        <position position="177"/>
    </location>
    <ligand>
        <name>Zn(2+)</name>
        <dbReference type="ChEBI" id="CHEBI:29105"/>
    </ligand>
</feature>
<gene>
    <name evidence="15" type="ORF">EXIGLDRAFT_836560</name>
</gene>
<dbReference type="FunCoup" id="A0A165HPE9">
    <property type="interactions" value="284"/>
</dbReference>
<feature type="binding site" evidence="10">
    <location>
        <position position="256"/>
    </location>
    <ligand>
        <name>NAD(+)</name>
        <dbReference type="ChEBI" id="CHEBI:57540"/>
    </ligand>
</feature>
<dbReference type="Gene3D" id="3.40.50.1220">
    <property type="entry name" value="TPP-binding domain"/>
    <property type="match status" value="1"/>
</dbReference>
<comment type="catalytic activity">
    <reaction evidence="8">
        <text>N(6)-acetyl-L-lysyl-[protein] + NAD(+) + H2O = 2''-O-acetyl-ADP-D-ribose + nicotinamide + L-lysyl-[protein]</text>
        <dbReference type="Rhea" id="RHEA:43636"/>
        <dbReference type="Rhea" id="RHEA-COMP:9752"/>
        <dbReference type="Rhea" id="RHEA-COMP:10731"/>
        <dbReference type="ChEBI" id="CHEBI:15377"/>
        <dbReference type="ChEBI" id="CHEBI:17154"/>
        <dbReference type="ChEBI" id="CHEBI:29969"/>
        <dbReference type="ChEBI" id="CHEBI:57540"/>
        <dbReference type="ChEBI" id="CHEBI:61930"/>
        <dbReference type="ChEBI" id="CHEBI:83767"/>
        <dbReference type="EC" id="2.3.1.286"/>
    </reaction>
</comment>
<dbReference type="GO" id="GO:0008270">
    <property type="term" value="F:zinc ion binding"/>
    <property type="evidence" value="ECO:0007669"/>
    <property type="project" value="UniProtKB-UniRule"/>
</dbReference>
<keyword evidence="5 8" id="KW-0862">Zinc</keyword>
<dbReference type="Pfam" id="PF02146">
    <property type="entry name" value="SIR2"/>
    <property type="match status" value="1"/>
</dbReference>
<evidence type="ECO:0000256" key="12">
    <source>
        <dbReference type="PROSITE-ProRule" id="PRU00236"/>
    </source>
</evidence>
<dbReference type="InterPro" id="IPR029035">
    <property type="entry name" value="DHS-like_NAD/FAD-binding_dom"/>
</dbReference>
<feature type="domain" description="Deacetylase sirtuin-type" evidence="14">
    <location>
        <begin position="9"/>
        <end position="276"/>
    </location>
</feature>
<feature type="compositionally biased region" description="Pro residues" evidence="13">
    <location>
        <begin position="346"/>
        <end position="356"/>
    </location>
</feature>
<comment type="similarity">
    <text evidence="2 8">Belongs to the sirtuin family. Class I subfamily.</text>
</comment>
<evidence type="ECO:0000313" key="16">
    <source>
        <dbReference type="Proteomes" id="UP000077266"/>
    </source>
</evidence>
<feature type="active site" description="Proton acceptor" evidence="9 12">
    <location>
        <position position="139"/>
    </location>
</feature>
<feature type="binding site" evidence="11 12">
    <location>
        <position position="147"/>
    </location>
    <ligand>
        <name>Zn(2+)</name>
        <dbReference type="ChEBI" id="CHEBI:29105"/>
    </ligand>
</feature>
<feature type="binding site" evidence="10">
    <location>
        <begin position="236"/>
        <end position="238"/>
    </location>
    <ligand>
        <name>NAD(+)</name>
        <dbReference type="ChEBI" id="CHEBI:57540"/>
    </ligand>
</feature>
<evidence type="ECO:0000256" key="6">
    <source>
        <dbReference type="ARBA" id="ARBA00023027"/>
    </source>
</evidence>
<keyword evidence="3 8" id="KW-0808">Transferase</keyword>
<dbReference type="PANTHER" id="PTHR11085">
    <property type="entry name" value="NAD-DEPENDENT PROTEIN DEACYLASE SIRTUIN-5, MITOCHONDRIAL-RELATED"/>
    <property type="match status" value="1"/>
</dbReference>
<evidence type="ECO:0000256" key="1">
    <source>
        <dbReference type="ARBA" id="ARBA00004173"/>
    </source>
</evidence>
<evidence type="ECO:0000256" key="9">
    <source>
        <dbReference type="PIRSR" id="PIRSR037938-1"/>
    </source>
</evidence>
<feature type="binding site" evidence="10">
    <location>
        <begin position="119"/>
        <end position="122"/>
    </location>
    <ligand>
        <name>NAD(+)</name>
        <dbReference type="ChEBI" id="CHEBI:57540"/>
    </ligand>
</feature>
<protein>
    <recommendedName>
        <fullName evidence="8">NAD-dependent protein deacetylase</fullName>
        <ecNumber evidence="8">2.3.1.286</ecNumber>
    </recommendedName>
</protein>
<reference evidence="15 16" key="1">
    <citation type="journal article" date="2016" name="Mol. Biol. Evol.">
        <title>Comparative Genomics of Early-Diverging Mushroom-Forming Fungi Provides Insights into the Origins of Lignocellulose Decay Capabilities.</title>
        <authorList>
            <person name="Nagy L.G."/>
            <person name="Riley R."/>
            <person name="Tritt A."/>
            <person name="Adam C."/>
            <person name="Daum C."/>
            <person name="Floudas D."/>
            <person name="Sun H."/>
            <person name="Yadav J.S."/>
            <person name="Pangilinan J."/>
            <person name="Larsson K.H."/>
            <person name="Matsuura K."/>
            <person name="Barry K."/>
            <person name="Labutti K."/>
            <person name="Kuo R."/>
            <person name="Ohm R.A."/>
            <person name="Bhattacharya S.S."/>
            <person name="Shirouzu T."/>
            <person name="Yoshinaga Y."/>
            <person name="Martin F.M."/>
            <person name="Grigoriev I.V."/>
            <person name="Hibbett D.S."/>
        </authorList>
    </citation>
    <scope>NUCLEOTIDE SEQUENCE [LARGE SCALE GENOMIC DNA]</scope>
    <source>
        <strain evidence="15 16">HHB12029</strain>
    </source>
</reference>
<dbReference type="GO" id="GO:0070403">
    <property type="term" value="F:NAD+ binding"/>
    <property type="evidence" value="ECO:0007669"/>
    <property type="project" value="UniProtKB-UniRule"/>
</dbReference>
<keyword evidence="6 8" id="KW-0520">NAD</keyword>
<evidence type="ECO:0000256" key="5">
    <source>
        <dbReference type="ARBA" id="ARBA00022833"/>
    </source>
</evidence>
<dbReference type="PIRSF" id="PIRSF037938">
    <property type="entry name" value="SIR2_euk"/>
    <property type="match status" value="1"/>
</dbReference>
<evidence type="ECO:0000256" key="3">
    <source>
        <dbReference type="ARBA" id="ARBA00022679"/>
    </source>
</evidence>
<accession>A0A165HPE9</accession>
<dbReference type="OrthoDB" id="420264at2759"/>
<dbReference type="GO" id="GO:0005739">
    <property type="term" value="C:mitochondrion"/>
    <property type="evidence" value="ECO:0007669"/>
    <property type="project" value="UniProtKB-SubCell"/>
</dbReference>
<feature type="binding site" evidence="10">
    <location>
        <begin position="37"/>
        <end position="41"/>
    </location>
    <ligand>
        <name>NAD(+)</name>
        <dbReference type="ChEBI" id="CHEBI:57540"/>
    </ligand>
</feature>
<dbReference type="InterPro" id="IPR003000">
    <property type="entry name" value="Sirtuin"/>
</dbReference>
<dbReference type="GO" id="GO:0005634">
    <property type="term" value="C:nucleus"/>
    <property type="evidence" value="ECO:0007669"/>
    <property type="project" value="TreeGrafter"/>
</dbReference>
<feature type="binding site" evidence="10">
    <location>
        <begin position="214"/>
        <end position="215"/>
    </location>
    <ligand>
        <name>NAD(+)</name>
        <dbReference type="ChEBI" id="CHEBI:57540"/>
    </ligand>
</feature>
<sequence>MSTIAGPPILLNSNDIDGVVEYMKSDQCKNIVVMAGAGISTSAGIPDFRSPGTGLYSNLAKLKLPYPEAVFEINFFRKNPKPFYMLAHELAPGRFRPTITHSFIKLLADKEKLSVCFTQNIDTLERRAGVPPKRIIEAHGSFASQRCVDCKHPFPDDLMARHIADKTIPRCSRTQVCKGLVKPDIVFFGESLPPAFMNGMGHMRKADLLFIMGTSLTVHPFASLADMVDCPRVLLNMDPAGDIGSEPDDVLVLAKCDDAVRRIAAGMGWLEELEAEWAKTELKKAGNTGDNGSDAALQKEVDKITANVEKVLSKEDAPKAAAPDVDDVVADLEKLGVQDREDFLTIPPPKTTPSPTVPGDEAATELVTESK</sequence>
<dbReference type="SUPFAM" id="SSF52467">
    <property type="entry name" value="DHS-like NAD/FAD-binding domain"/>
    <property type="match status" value="1"/>
</dbReference>
<dbReference type="InterPro" id="IPR017328">
    <property type="entry name" value="Sirtuin_class_I"/>
</dbReference>
<dbReference type="InterPro" id="IPR026591">
    <property type="entry name" value="Sirtuin_cat_small_dom_sf"/>
</dbReference>
<dbReference type="STRING" id="1314781.A0A165HPE9"/>
<dbReference type="AlphaFoldDB" id="A0A165HPE9"/>
<comment type="subcellular location">
    <subcellularLocation>
        <location evidence="1">Mitochondrion</location>
    </subcellularLocation>
</comment>
<evidence type="ECO:0000256" key="10">
    <source>
        <dbReference type="PIRSR" id="PIRSR037938-2"/>
    </source>
</evidence>